<keyword evidence="4" id="KW-0808">Transferase</keyword>
<feature type="compositionally biased region" description="Low complexity" evidence="2">
    <location>
        <begin position="77"/>
        <end position="89"/>
    </location>
</feature>
<dbReference type="CDD" id="cd05157">
    <property type="entry name" value="ETNK_euk"/>
    <property type="match status" value="1"/>
</dbReference>
<feature type="compositionally biased region" description="Basic residues" evidence="2">
    <location>
        <begin position="265"/>
        <end position="281"/>
    </location>
</feature>
<comment type="similarity">
    <text evidence="1">Belongs to the choline/ethanolamine kinase family.</text>
</comment>
<dbReference type="GO" id="GO:0004305">
    <property type="term" value="F:ethanolamine kinase activity"/>
    <property type="evidence" value="ECO:0007669"/>
    <property type="project" value="TreeGrafter"/>
</dbReference>
<protein>
    <submittedName>
        <fullName evidence="4">Choline kinase</fullName>
    </submittedName>
</protein>
<dbReference type="SUPFAM" id="SSF56112">
    <property type="entry name" value="Protein kinase-like (PK-like)"/>
    <property type="match status" value="1"/>
</dbReference>
<feature type="region of interest" description="Disordered" evidence="2">
    <location>
        <begin position="153"/>
        <end position="203"/>
    </location>
</feature>
<evidence type="ECO:0000313" key="4">
    <source>
        <dbReference type="EMBL" id="KAJ2902232.1"/>
    </source>
</evidence>
<evidence type="ECO:0000256" key="2">
    <source>
        <dbReference type="SAM" id="MobiDB-lite"/>
    </source>
</evidence>
<feature type="region of interest" description="Disordered" evidence="2">
    <location>
        <begin position="1"/>
        <end position="93"/>
    </location>
</feature>
<accession>A0AAD5WTN5</accession>
<feature type="compositionally biased region" description="Low complexity" evidence="2">
    <location>
        <begin position="174"/>
        <end position="199"/>
    </location>
</feature>
<dbReference type="Gene3D" id="3.90.1200.10">
    <property type="match status" value="1"/>
</dbReference>
<feature type="compositionally biased region" description="Basic residues" evidence="2">
    <location>
        <begin position="119"/>
        <end position="136"/>
    </location>
</feature>
<dbReference type="PANTHER" id="PTHR22603">
    <property type="entry name" value="CHOLINE/ETHANOALAMINE KINASE"/>
    <property type="match status" value="1"/>
</dbReference>
<evidence type="ECO:0000256" key="1">
    <source>
        <dbReference type="ARBA" id="ARBA00038211"/>
    </source>
</evidence>
<dbReference type="InterPro" id="IPR011009">
    <property type="entry name" value="Kinase-like_dom_sf"/>
</dbReference>
<feature type="region of interest" description="Disordered" evidence="2">
    <location>
        <begin position="855"/>
        <end position="880"/>
    </location>
</feature>
<evidence type="ECO:0000259" key="3">
    <source>
        <dbReference type="Pfam" id="PF04428"/>
    </source>
</evidence>
<feature type="region of interest" description="Disordered" evidence="2">
    <location>
        <begin position="249"/>
        <end position="286"/>
    </location>
</feature>
<sequence>MSTPSPSLKGVGMPLRSALKNEDERSPPPSGSVKAVQIAEPPETTLSLHSEEPHNIKQFSVGLGNVRMSGRPPLNHSSSRSSIVSVPSIEGMNGYVSGASLSATEIPEEEVVNHESQRRHQGTNGTRSHHHGKRGHHAAEKMLAQVAEWLQHEKEKAKSKKKHYHHRRKTSPPAAAAAEAATTVSKPSPSAEAAPAPKSSHLDETAVDVHSDTNYSLQDIIGRARTNSVDSDSSEISFDRLQRILDDGMSSMGLSSVPHLSPHGLRPRRGSSGRRRRHSHGSWKGLSRAYSSDTDYIDGDVVVPSCDAVLDNNKAMSYTMGRAGVSSSSLVSIPGENDGPGNSGYTTISAPSLSRKYAREEAEQRAWLRFKTDIIRLAHTLRLKGWRRVPFDNPEAADEVSVERLSGALTNAVYVVTPPPGLSKFSTSTANSTANSTASLASNQTTSGKRNPEKLLLRIYGPQVEHLIDRETELSVLRRLSRKKIGPRLLGTFRNGRFEQYLNASPLTAELLREPEVSVKIAKRMRELHDGVEVLDYERLAGPAVWQSWEKWLDMVEKRVKFMDRLVKEGNGRACGWKGKGYICGVEWDVLRDAIAKHKTITEEYYQKKDISVHDRLVFAHNDTQYGNILRIHPSDEKSPLLTPANEHKQLVVIDFEYAAANTPGLEFANHFTEWAYNYHDELRPHECNEKRYPSPEEQKRFIGAYIDHRPQYSVSGANTPMLAPQPNPPGEELGANGSASGSLGDKRRSTGTPSFLPHTGSSSSIVEFMLDARIPPGGWKEEERKHDEERDAMMGQLLEETRLWRLANSAHWVAWGMVQARIKGFVDYEDLATPTPTAGDEKQLGGHCNKGKEIVETGETKGQEVTGEDPPSPLESEDAASDEFDYISYAHERAMWLVGDCIGMGVLTWDDVPEESRDEVKIVEY</sequence>
<reference evidence="4" key="1">
    <citation type="submission" date="2022-07" db="EMBL/GenBank/DDBJ databases">
        <title>Draft genome sequence of Zalerion maritima ATCC 34329, a (micro)plastics degrading marine fungus.</title>
        <authorList>
            <person name="Paco A."/>
            <person name="Goncalves M.F.M."/>
            <person name="Rocha-Santos T.A.P."/>
            <person name="Alves A."/>
        </authorList>
    </citation>
    <scope>NUCLEOTIDE SEQUENCE</scope>
    <source>
        <strain evidence="4">ATCC 34329</strain>
    </source>
</reference>
<dbReference type="GO" id="GO:0004103">
    <property type="term" value="F:choline kinase activity"/>
    <property type="evidence" value="ECO:0007669"/>
    <property type="project" value="TreeGrafter"/>
</dbReference>
<gene>
    <name evidence="4" type="ORF">MKZ38_000834</name>
</gene>
<feature type="domain" description="Choline kinase N-terminal" evidence="3">
    <location>
        <begin position="294"/>
        <end position="390"/>
    </location>
</feature>
<feature type="compositionally biased region" description="Basic residues" evidence="2">
    <location>
        <begin position="157"/>
        <end position="170"/>
    </location>
</feature>
<name>A0AAD5WTN5_9PEZI</name>
<dbReference type="Proteomes" id="UP001201980">
    <property type="component" value="Unassembled WGS sequence"/>
</dbReference>
<evidence type="ECO:0000313" key="5">
    <source>
        <dbReference type="Proteomes" id="UP001201980"/>
    </source>
</evidence>
<dbReference type="GO" id="GO:0005737">
    <property type="term" value="C:cytoplasm"/>
    <property type="evidence" value="ECO:0007669"/>
    <property type="project" value="TreeGrafter"/>
</dbReference>
<dbReference type="GO" id="GO:0006646">
    <property type="term" value="P:phosphatidylethanolamine biosynthetic process"/>
    <property type="evidence" value="ECO:0007669"/>
    <property type="project" value="TreeGrafter"/>
</dbReference>
<dbReference type="AlphaFoldDB" id="A0AAD5WTN5"/>
<keyword evidence="5" id="KW-1185">Reference proteome</keyword>
<organism evidence="4 5">
    <name type="scientific">Zalerion maritima</name>
    <dbReference type="NCBI Taxonomy" id="339359"/>
    <lineage>
        <taxon>Eukaryota</taxon>
        <taxon>Fungi</taxon>
        <taxon>Dikarya</taxon>
        <taxon>Ascomycota</taxon>
        <taxon>Pezizomycotina</taxon>
        <taxon>Sordariomycetes</taxon>
        <taxon>Lulworthiomycetidae</taxon>
        <taxon>Lulworthiales</taxon>
        <taxon>Lulworthiaceae</taxon>
        <taxon>Zalerion</taxon>
    </lineage>
</organism>
<dbReference type="Pfam" id="PF04428">
    <property type="entry name" value="Choline_kin_N"/>
    <property type="match status" value="1"/>
</dbReference>
<feature type="compositionally biased region" description="Low complexity" evidence="2">
    <location>
        <begin position="731"/>
        <end position="744"/>
    </location>
</feature>
<feature type="region of interest" description="Disordered" evidence="2">
    <location>
        <begin position="107"/>
        <end position="138"/>
    </location>
</feature>
<dbReference type="PANTHER" id="PTHR22603:SF93">
    <property type="entry name" value="RE24176P"/>
    <property type="match status" value="1"/>
</dbReference>
<feature type="region of interest" description="Disordered" evidence="2">
    <location>
        <begin position="714"/>
        <end position="762"/>
    </location>
</feature>
<dbReference type="EMBL" id="JAKWBI020000119">
    <property type="protein sequence ID" value="KAJ2902232.1"/>
    <property type="molecule type" value="Genomic_DNA"/>
</dbReference>
<comment type="caution">
    <text evidence="4">The sequence shown here is derived from an EMBL/GenBank/DDBJ whole genome shotgun (WGS) entry which is preliminary data.</text>
</comment>
<dbReference type="Pfam" id="PF01633">
    <property type="entry name" value="Choline_kinase"/>
    <property type="match status" value="1"/>
</dbReference>
<keyword evidence="4" id="KW-0418">Kinase</keyword>
<proteinExistence type="inferred from homology"/>
<dbReference type="InterPro" id="IPR007521">
    <property type="entry name" value="Choline_kin_N"/>
</dbReference>